<dbReference type="RefSeq" id="WP_119784725.1">
    <property type="nucleotide sequence ID" value="NZ_QYUQ01000002.1"/>
</dbReference>
<feature type="compositionally biased region" description="Low complexity" evidence="4">
    <location>
        <begin position="250"/>
        <end position="321"/>
    </location>
</feature>
<comment type="caution">
    <text evidence="5">The sequence shown here is derived from an EMBL/GenBank/DDBJ whole genome shotgun (WGS) entry which is preliminary data.</text>
</comment>
<proteinExistence type="predicted"/>
<dbReference type="EMBL" id="QYUQ01000002">
    <property type="protein sequence ID" value="RJG01276.1"/>
    <property type="molecule type" value="Genomic_DNA"/>
</dbReference>
<evidence type="ECO:0008006" key="7">
    <source>
        <dbReference type="Google" id="ProtNLM"/>
    </source>
</evidence>
<dbReference type="InterPro" id="IPR011050">
    <property type="entry name" value="Pectin_lyase_fold/virulence"/>
</dbReference>
<dbReference type="GO" id="GO:0016837">
    <property type="term" value="F:carbon-oxygen lyase activity, acting on polysaccharides"/>
    <property type="evidence" value="ECO:0007669"/>
    <property type="project" value="TreeGrafter"/>
</dbReference>
<dbReference type="GO" id="GO:0005576">
    <property type="term" value="C:extracellular region"/>
    <property type="evidence" value="ECO:0007669"/>
    <property type="project" value="UniProtKB-SubCell"/>
</dbReference>
<evidence type="ECO:0000313" key="6">
    <source>
        <dbReference type="Proteomes" id="UP000266327"/>
    </source>
</evidence>
<keyword evidence="3" id="KW-0732">Signal</keyword>
<dbReference type="SUPFAM" id="SSF51126">
    <property type="entry name" value="Pectin lyase-like"/>
    <property type="match status" value="1"/>
</dbReference>
<keyword evidence="2" id="KW-0964">Secreted</keyword>
<evidence type="ECO:0000256" key="2">
    <source>
        <dbReference type="ARBA" id="ARBA00022525"/>
    </source>
</evidence>
<dbReference type="OrthoDB" id="9800974at2"/>
<dbReference type="PANTHER" id="PTHR40088:SF2">
    <property type="entry name" value="SECRETED SUGAR HYDROLASE"/>
    <property type="match status" value="1"/>
</dbReference>
<evidence type="ECO:0000256" key="3">
    <source>
        <dbReference type="ARBA" id="ARBA00022729"/>
    </source>
</evidence>
<sequence>MAQTAPQITNDAANVNYQIPYSGTPTWVRVYIDNDRNATTGYKGYNIGASHLIENGNLYRYSGSNGAWGWTFVKQVSSTTSNGVAKVTVARADIGSPSAIDAVTQTDPPLNTSAKLTKTMTVDAPSETVQTTTDTVNVNYQIPYSGTPTWVRVFIDNDRNATTGYKAYNIGASHMVENGNLYRYSGRNGAWGWAFVKKVSSTTSNGVAKVTVARADIGSPSAIDSVTQTDAPLNTSAKQTQSFVNAPAVPVTSTTSAPTTSTTKAATTTTKAPTTTTQAATTTTRAPTTTTQAATTTTKAPTTTTVATTTTTTAPAPTGPTYYISPTGNDGNAGSMSAPWRTIQKAANTLSAGDTAVLMDGTYEEGEIVFKRSGTPSQPITFKAQNKWKAVNSSKSGCQPAFSIYASYIKVKDVRFTMSPNNAQCGTYSSASVAIRAWNSVLASPSNPTTGYVGFQADGVKVEVGLKRDLAIKSNQDFTVIENSESDSMLELFGSKDSIVRNNLVTGQDKFGISILAKGGVRNAQIYNNVVRNKANDGYAIYLGGYSCDACFFDKNTKIEAYNSVAYNNVVINDGGGRMKGLIFAGAKDSAFYNNMVIGGELSMLLGGHNTGIQASNTNPKFENNIVICKNNAAAMTGVYEGNLTVDSNNFYQCSGVPAQANAIVGDPLFVNQTSDWNLQPNSPARNRGAATSITGYDGKPIDVSRDKNGVVRSAPWDLGIYNY</sequence>
<protein>
    <recommendedName>
        <fullName evidence="7">Right handed beta helix domain-containing protein</fullName>
    </recommendedName>
</protein>
<comment type="subcellular location">
    <subcellularLocation>
        <location evidence="1">Secreted</location>
    </subcellularLocation>
</comment>
<dbReference type="InterPro" id="IPR052052">
    <property type="entry name" value="Polysaccharide_Lyase_9"/>
</dbReference>
<dbReference type="Proteomes" id="UP000266327">
    <property type="component" value="Unassembled WGS sequence"/>
</dbReference>
<gene>
    <name evidence="5" type="ORF">D3878_06495</name>
</gene>
<dbReference type="InterPro" id="IPR012334">
    <property type="entry name" value="Pectin_lyas_fold"/>
</dbReference>
<dbReference type="AlphaFoldDB" id="A0A3A3GG83"/>
<accession>A0A3A3GG83</accession>
<dbReference type="Gene3D" id="2.160.20.10">
    <property type="entry name" value="Single-stranded right-handed beta-helix, Pectin lyase-like"/>
    <property type="match status" value="1"/>
</dbReference>
<dbReference type="PANTHER" id="PTHR40088">
    <property type="entry name" value="PECTATE LYASE (EUROFUNG)"/>
    <property type="match status" value="1"/>
</dbReference>
<evidence type="ECO:0000256" key="4">
    <source>
        <dbReference type="SAM" id="MobiDB-lite"/>
    </source>
</evidence>
<feature type="region of interest" description="Disordered" evidence="4">
    <location>
        <begin position="250"/>
        <end position="325"/>
    </location>
</feature>
<name>A0A3A3GG83_9BURK</name>
<evidence type="ECO:0000313" key="5">
    <source>
        <dbReference type="EMBL" id="RJG01276.1"/>
    </source>
</evidence>
<keyword evidence="6" id="KW-1185">Reference proteome</keyword>
<organism evidence="5 6">
    <name type="scientific">Noviherbaspirillum sedimenti</name>
    <dbReference type="NCBI Taxonomy" id="2320865"/>
    <lineage>
        <taxon>Bacteria</taxon>
        <taxon>Pseudomonadati</taxon>
        <taxon>Pseudomonadota</taxon>
        <taxon>Betaproteobacteria</taxon>
        <taxon>Burkholderiales</taxon>
        <taxon>Oxalobacteraceae</taxon>
        <taxon>Noviherbaspirillum</taxon>
    </lineage>
</organism>
<reference evidence="6" key="1">
    <citation type="submission" date="2018-09" db="EMBL/GenBank/DDBJ databases">
        <authorList>
            <person name="Zhu H."/>
        </authorList>
    </citation>
    <scope>NUCLEOTIDE SEQUENCE [LARGE SCALE GENOMIC DNA]</scope>
    <source>
        <strain evidence="6">K1S02-23</strain>
    </source>
</reference>
<evidence type="ECO:0000256" key="1">
    <source>
        <dbReference type="ARBA" id="ARBA00004613"/>
    </source>
</evidence>